<dbReference type="HOGENOM" id="CLU_1844510_0_0_1"/>
<accession>A0A086T1Y1</accession>
<name>A0A086T1Y1_HAPC1</name>
<evidence type="ECO:0000313" key="3">
    <source>
        <dbReference type="Proteomes" id="UP000029964"/>
    </source>
</evidence>
<protein>
    <submittedName>
        <fullName evidence="2">Uncharacterized protein</fullName>
    </submittedName>
</protein>
<organism evidence="2 3">
    <name type="scientific">Hapsidospora chrysogenum (strain ATCC 11550 / CBS 779.69 / DSM 880 / IAM 14645 / JCM 23072 / IMI 49137)</name>
    <name type="common">Acremonium chrysogenum</name>
    <dbReference type="NCBI Taxonomy" id="857340"/>
    <lineage>
        <taxon>Eukaryota</taxon>
        <taxon>Fungi</taxon>
        <taxon>Dikarya</taxon>
        <taxon>Ascomycota</taxon>
        <taxon>Pezizomycotina</taxon>
        <taxon>Sordariomycetes</taxon>
        <taxon>Hypocreomycetidae</taxon>
        <taxon>Hypocreales</taxon>
        <taxon>Bionectriaceae</taxon>
        <taxon>Hapsidospora</taxon>
    </lineage>
</organism>
<dbReference type="Proteomes" id="UP000029964">
    <property type="component" value="Unassembled WGS sequence"/>
</dbReference>
<dbReference type="AlphaFoldDB" id="A0A086T1Y1"/>
<proteinExistence type="predicted"/>
<feature type="region of interest" description="Disordered" evidence="1">
    <location>
        <begin position="95"/>
        <end position="128"/>
    </location>
</feature>
<gene>
    <name evidence="2" type="ORF">ACRE_059110</name>
</gene>
<sequence length="139" mass="15639">MSEEFKRFKLIDKVMDAVYPEHGKLLYPVLYGSQVVHRRVLRRLTQPMPVVDFARLLFSIMPTPEGQNDEVFDRLIASLNFPWDKSKAMPLGCLSVRQGRQHPTPPAGTAPTTASNEPPEDVMAQRGGRFGHYCTAGAR</sequence>
<keyword evidence="3" id="KW-1185">Reference proteome</keyword>
<evidence type="ECO:0000256" key="1">
    <source>
        <dbReference type="SAM" id="MobiDB-lite"/>
    </source>
</evidence>
<dbReference type="EMBL" id="JPKY01000071">
    <property type="protein sequence ID" value="KFH43363.1"/>
    <property type="molecule type" value="Genomic_DNA"/>
</dbReference>
<reference evidence="3" key="1">
    <citation type="journal article" date="2014" name="Genome Announc.">
        <title>Genome sequence and annotation of Acremonium chrysogenum, producer of the beta-lactam antibiotic cephalosporin C.</title>
        <authorList>
            <person name="Terfehr D."/>
            <person name="Dahlmann T.A."/>
            <person name="Specht T."/>
            <person name="Zadra I."/>
            <person name="Kuernsteiner H."/>
            <person name="Kueck U."/>
        </authorList>
    </citation>
    <scope>NUCLEOTIDE SEQUENCE [LARGE SCALE GENOMIC DNA]</scope>
    <source>
        <strain evidence="3">ATCC 11550 / CBS 779.69 / DSM 880 / IAM 14645 / JCM 23072 / IMI 49137</strain>
    </source>
</reference>
<evidence type="ECO:0000313" key="2">
    <source>
        <dbReference type="EMBL" id="KFH43363.1"/>
    </source>
</evidence>
<comment type="caution">
    <text evidence="2">The sequence shown here is derived from an EMBL/GenBank/DDBJ whole genome shotgun (WGS) entry which is preliminary data.</text>
</comment>